<feature type="region of interest" description="Disordered" evidence="1">
    <location>
        <begin position="172"/>
        <end position="247"/>
    </location>
</feature>
<protein>
    <submittedName>
        <fullName evidence="2">Uncharacterized protein</fullName>
    </submittedName>
</protein>
<comment type="caution">
    <text evidence="2">The sequence shown here is derived from an EMBL/GenBank/DDBJ whole genome shotgun (WGS) entry which is preliminary data.</text>
</comment>
<organism evidence="2 3">
    <name type="scientific">Neonectria magnoliae</name>
    <dbReference type="NCBI Taxonomy" id="2732573"/>
    <lineage>
        <taxon>Eukaryota</taxon>
        <taxon>Fungi</taxon>
        <taxon>Dikarya</taxon>
        <taxon>Ascomycota</taxon>
        <taxon>Pezizomycotina</taxon>
        <taxon>Sordariomycetes</taxon>
        <taxon>Hypocreomycetidae</taxon>
        <taxon>Hypocreales</taxon>
        <taxon>Nectriaceae</taxon>
        <taxon>Neonectria</taxon>
    </lineage>
</organism>
<sequence>MLVIRSSLLPLAITFVALLLSIPAIHALVTLLVHHPPSFLKFEPEALLTQPIAGNRAFRRKLAKLENRRKVKEIAREQRQAVFPAILDTRRREESKPSTSPTYSTITSIWERVGAWSHRREQAEGEALSHKPLYFSRFINKARRNSHLCITIARICSLFCCYIRSSATHAASRPTERHFQCTKGTCDRKRKSERENDRLGGANREKRKAWGGNGDGNGNDHHSNGNNNNGTGNGYGNNGNDGSNKQW</sequence>
<dbReference type="EMBL" id="JAZAVK010000044">
    <property type="protein sequence ID" value="KAK7428233.1"/>
    <property type="molecule type" value="Genomic_DNA"/>
</dbReference>
<feature type="compositionally biased region" description="Basic and acidic residues" evidence="1">
    <location>
        <begin position="174"/>
        <end position="198"/>
    </location>
</feature>
<proteinExistence type="predicted"/>
<dbReference type="Proteomes" id="UP001498421">
    <property type="component" value="Unassembled WGS sequence"/>
</dbReference>
<keyword evidence="3" id="KW-1185">Reference proteome</keyword>
<evidence type="ECO:0000313" key="2">
    <source>
        <dbReference type="EMBL" id="KAK7428233.1"/>
    </source>
</evidence>
<name>A0ABR1I3W0_9HYPO</name>
<evidence type="ECO:0000313" key="3">
    <source>
        <dbReference type="Proteomes" id="UP001498421"/>
    </source>
</evidence>
<evidence type="ECO:0000256" key="1">
    <source>
        <dbReference type="SAM" id="MobiDB-lite"/>
    </source>
</evidence>
<gene>
    <name evidence="2" type="ORF">QQZ08_005299</name>
</gene>
<accession>A0ABR1I3W0</accession>
<reference evidence="2 3" key="1">
    <citation type="journal article" date="2025" name="Microbiol. Resour. Announc.">
        <title>Draft genome sequences for Neonectria magnoliae and Neonectria punicea, canker pathogens of Liriodendron tulipifera and Acer saccharum in West Virginia.</title>
        <authorList>
            <person name="Petronek H.M."/>
            <person name="Kasson M.T."/>
            <person name="Metheny A.M."/>
            <person name="Stauder C.M."/>
            <person name="Lovett B."/>
            <person name="Lynch S.C."/>
            <person name="Garnas J.R."/>
            <person name="Kasson L.R."/>
            <person name="Stajich J.E."/>
        </authorList>
    </citation>
    <scope>NUCLEOTIDE SEQUENCE [LARGE SCALE GENOMIC DNA]</scope>
    <source>
        <strain evidence="2 3">NRRL 64651</strain>
    </source>
</reference>